<feature type="compositionally biased region" description="Basic and acidic residues" evidence="3">
    <location>
        <begin position="851"/>
        <end position="863"/>
    </location>
</feature>
<feature type="compositionally biased region" description="Gly residues" evidence="3">
    <location>
        <begin position="834"/>
        <end position="849"/>
    </location>
</feature>
<dbReference type="Gene3D" id="3.30.505.10">
    <property type="entry name" value="SH2 domain"/>
    <property type="match status" value="1"/>
</dbReference>
<feature type="region of interest" description="Disordered" evidence="3">
    <location>
        <begin position="834"/>
        <end position="870"/>
    </location>
</feature>
<feature type="region of interest" description="Disordered" evidence="3">
    <location>
        <begin position="529"/>
        <end position="601"/>
    </location>
</feature>
<evidence type="ECO:0000313" key="5">
    <source>
        <dbReference type="Proteomes" id="UP001165080"/>
    </source>
</evidence>
<dbReference type="InterPro" id="IPR036860">
    <property type="entry name" value="SH2_dom_sf"/>
</dbReference>
<dbReference type="SUPFAM" id="SSF55550">
    <property type="entry name" value="SH2 domain"/>
    <property type="match status" value="1"/>
</dbReference>
<feature type="compositionally biased region" description="Low complexity" evidence="3">
    <location>
        <begin position="568"/>
        <end position="592"/>
    </location>
</feature>
<feature type="compositionally biased region" description="Gly residues" evidence="3">
    <location>
        <begin position="326"/>
        <end position="340"/>
    </location>
</feature>
<feature type="compositionally biased region" description="Low complexity" evidence="3">
    <location>
        <begin position="647"/>
        <end position="673"/>
    </location>
</feature>
<dbReference type="PANTHER" id="PTHR45093:SF2">
    <property type="entry name" value="LISH DOMAIN-CONTAINING PROTEIN"/>
    <property type="match status" value="1"/>
</dbReference>
<accession>A0A9W6F3D9</accession>
<comment type="subcellular location">
    <subcellularLocation>
        <location evidence="1">Nucleus</location>
    </subcellularLocation>
</comment>
<feature type="region of interest" description="Disordered" evidence="3">
    <location>
        <begin position="620"/>
        <end position="684"/>
    </location>
</feature>
<feature type="region of interest" description="Disordered" evidence="3">
    <location>
        <begin position="407"/>
        <end position="442"/>
    </location>
</feature>
<sequence>MGTGLAPSWFTPEFPALAARRDPFPDVERWQTTYVRYSASETAHAQGWDAESSRRNLHNVGVNDHPMLRQNNAPDAVNMRIIEAPAEFALPVKQDRRLLPCFKVRLEVQHRGTVSLPVTLRAHVLSQQDKEQIATWVPPDDAASRDDKGQKAATELKGTAFIRCTLEAGSSGEIRPVGMGGKDGQSLPQSTNGGSTAFAFSAAVRGAERAVKPEPSYGFPGAAAAGTAATGLGPASAAGGSRVVPGLSGPGLPHDQQTVEPPPYGLQEPSSSLGANGMLRDVAMPGLHGPARDVSLNSLFAANRPDPVVTLASSGRMSGTGSSLSGLGGPGLGGTGGGGLSGLRLNPGDPRDSFDAAVEMIMQSSQQQHQQQQPRRAWQVQGMVEPGVGVGSVGVGGGSLLLNDMQRQLQQRQEEQGQRQQQQPQRQDRPSSISSGGGGAALQGGKLITATQDFEFTNLEFLKPTRMNKVYMAFTASVHDTDLLFVVFNVPTIGICRAEQREKACKKLHVDYRLLSHFDQALGGDRMQDAAAAGFPPGRGGGGAGPPLEPNPGGRLAAQGKGVKGSAEQEQQQQSQQPQQHTGPLSPSLSLVPGGGGGSAAAAKFVGQRQDSGRLQAQLSDTDFPRMPSGLDLQQQQQQLQRHHHQQQQQQQQMLLQHHHLQQQQQQQQQEQQRMAEACGTPPLQAGGGSGTLVGGSLLGCGAGAMPGGALSDVLPSGGLSPNAGLGLSGLSCGGMGGPGPGGMAGPPGGVGVRMGFRMLHGGMATFVGMGGNGLGCDLGASGPDFFFGGGGMAGGMAGAGPMATGPMGGGLSLSGGVGGVGCTPVGHHEGLGVGVGSSLGINGGGGGQSRKRDQGPKEDDNCRFQPVQQPPQELPAYQGFMGLTSSDVEMLLPAPHSRMAMREFINEVYDSTGLNRKLTHMDLQALLSQAGFPMDSTREHDTISPQQWDEFCSQFRSIVNTLQQVASVWNLEDPVVISGFDMDRAGTITALANEPAGTFICRFSMSQPGCLVLTCKVSTVHPRADAMGLIHAIIKIDDLHERRVDTWIRDYAGATHLLDVYRQKRVDKRKVFATNYTRLRGLEVGGEQLPLGMGPPGYM</sequence>
<feature type="compositionally biased region" description="Low complexity" evidence="3">
    <location>
        <begin position="313"/>
        <end position="325"/>
    </location>
</feature>
<keyword evidence="2" id="KW-0539">Nucleus</keyword>
<evidence type="ECO:0000256" key="3">
    <source>
        <dbReference type="SAM" id="MobiDB-lite"/>
    </source>
</evidence>
<dbReference type="GO" id="GO:0005634">
    <property type="term" value="C:nucleus"/>
    <property type="evidence" value="ECO:0007669"/>
    <property type="project" value="UniProtKB-SubCell"/>
</dbReference>
<dbReference type="AlphaFoldDB" id="A0A9W6F3D9"/>
<evidence type="ECO:0000256" key="1">
    <source>
        <dbReference type="ARBA" id="ARBA00004123"/>
    </source>
</evidence>
<name>A0A9W6F3D9_9CHLO</name>
<gene>
    <name evidence="4" type="primary">PLEST006860</name>
    <name evidence="4" type="ORF">PLESTB_000899000</name>
</gene>
<dbReference type="EMBL" id="BRXU01000011">
    <property type="protein sequence ID" value="GLC54719.1"/>
    <property type="molecule type" value="Genomic_DNA"/>
</dbReference>
<comment type="caution">
    <text evidence="4">The sequence shown here is derived from an EMBL/GenBank/DDBJ whole genome shotgun (WGS) entry which is preliminary data.</text>
</comment>
<reference evidence="4 5" key="1">
    <citation type="journal article" date="2023" name="Commun. Biol.">
        <title>Reorganization of the ancestral sex-determining regions during the evolution of trioecy in Pleodorina starrii.</title>
        <authorList>
            <person name="Takahashi K."/>
            <person name="Suzuki S."/>
            <person name="Kawai-Toyooka H."/>
            <person name="Yamamoto K."/>
            <person name="Hamaji T."/>
            <person name="Ootsuki R."/>
            <person name="Yamaguchi H."/>
            <person name="Kawachi M."/>
            <person name="Higashiyama T."/>
            <person name="Nozaki H."/>
        </authorList>
    </citation>
    <scope>NUCLEOTIDE SEQUENCE [LARGE SCALE GENOMIC DNA]</scope>
    <source>
        <strain evidence="4 5">NIES-4479</strain>
    </source>
</reference>
<feature type="region of interest" description="Disordered" evidence="3">
    <location>
        <begin position="231"/>
        <end position="268"/>
    </location>
</feature>
<dbReference type="PANTHER" id="PTHR45093">
    <property type="entry name" value="TRANSCRIPTION ACTIVATOR MSS11"/>
    <property type="match status" value="1"/>
</dbReference>
<evidence type="ECO:0000313" key="4">
    <source>
        <dbReference type="EMBL" id="GLC54719.1"/>
    </source>
</evidence>
<evidence type="ECO:0000256" key="2">
    <source>
        <dbReference type="ARBA" id="ARBA00023242"/>
    </source>
</evidence>
<organism evidence="4 5">
    <name type="scientific">Pleodorina starrii</name>
    <dbReference type="NCBI Taxonomy" id="330485"/>
    <lineage>
        <taxon>Eukaryota</taxon>
        <taxon>Viridiplantae</taxon>
        <taxon>Chlorophyta</taxon>
        <taxon>core chlorophytes</taxon>
        <taxon>Chlorophyceae</taxon>
        <taxon>CS clade</taxon>
        <taxon>Chlamydomonadales</taxon>
        <taxon>Volvocaceae</taxon>
        <taxon>Pleodorina</taxon>
    </lineage>
</organism>
<protein>
    <submittedName>
        <fullName evidence="4">Uncharacterized protein</fullName>
    </submittedName>
</protein>
<keyword evidence="5" id="KW-1185">Reference proteome</keyword>
<proteinExistence type="predicted"/>
<feature type="region of interest" description="Disordered" evidence="3">
    <location>
        <begin position="312"/>
        <end position="340"/>
    </location>
</feature>
<dbReference type="Proteomes" id="UP001165080">
    <property type="component" value="Unassembled WGS sequence"/>
</dbReference>
<feature type="compositionally biased region" description="Low complexity" evidence="3">
    <location>
        <begin position="231"/>
        <end position="241"/>
    </location>
</feature>
<dbReference type="CDD" id="cd00173">
    <property type="entry name" value="SH2"/>
    <property type="match status" value="1"/>
</dbReference>